<reference evidence="5 6" key="1">
    <citation type="journal article" date="2016" name="Nat. Commun.">
        <title>Ectomycorrhizal ecology is imprinted in the genome of the dominant symbiotic fungus Cenococcum geophilum.</title>
        <authorList>
            <consortium name="DOE Joint Genome Institute"/>
            <person name="Peter M."/>
            <person name="Kohler A."/>
            <person name="Ohm R.A."/>
            <person name="Kuo A."/>
            <person name="Krutzmann J."/>
            <person name="Morin E."/>
            <person name="Arend M."/>
            <person name="Barry K.W."/>
            <person name="Binder M."/>
            <person name="Choi C."/>
            <person name="Clum A."/>
            <person name="Copeland A."/>
            <person name="Grisel N."/>
            <person name="Haridas S."/>
            <person name="Kipfer T."/>
            <person name="LaButti K."/>
            <person name="Lindquist E."/>
            <person name="Lipzen A."/>
            <person name="Maire R."/>
            <person name="Meier B."/>
            <person name="Mihaltcheva S."/>
            <person name="Molinier V."/>
            <person name="Murat C."/>
            <person name="Poggeler S."/>
            <person name="Quandt C.A."/>
            <person name="Sperisen C."/>
            <person name="Tritt A."/>
            <person name="Tisserant E."/>
            <person name="Crous P.W."/>
            <person name="Henrissat B."/>
            <person name="Nehls U."/>
            <person name="Egli S."/>
            <person name="Spatafora J.W."/>
            <person name="Grigoriev I.V."/>
            <person name="Martin F.M."/>
        </authorList>
    </citation>
    <scope>NUCLEOTIDE SEQUENCE [LARGE SCALE GENOMIC DNA]</scope>
    <source>
        <strain evidence="5 6">CBS 207.34</strain>
    </source>
</reference>
<feature type="signal peptide" evidence="2">
    <location>
        <begin position="1"/>
        <end position="18"/>
    </location>
</feature>
<dbReference type="InterPro" id="IPR052766">
    <property type="entry name" value="S41A_metabolite_peptidase"/>
</dbReference>
<dbReference type="Pfam" id="PF03572">
    <property type="entry name" value="Peptidase_S41"/>
    <property type="match status" value="1"/>
</dbReference>
<organism evidence="5 6">
    <name type="scientific">Glonium stellatum</name>
    <dbReference type="NCBI Taxonomy" id="574774"/>
    <lineage>
        <taxon>Eukaryota</taxon>
        <taxon>Fungi</taxon>
        <taxon>Dikarya</taxon>
        <taxon>Ascomycota</taxon>
        <taxon>Pezizomycotina</taxon>
        <taxon>Dothideomycetes</taxon>
        <taxon>Pleosporomycetidae</taxon>
        <taxon>Gloniales</taxon>
        <taxon>Gloniaceae</taxon>
        <taxon>Glonium</taxon>
    </lineage>
</organism>
<sequence>MRFPSLTLAFAIISTAQGASPTTSTLPSTTIEPCAIVGSLIASSTNNRIPAQAAYNCLTSVPVNVEGNSKLIDELKLLWQWQSEVGWLKNPPSTWELGPIDLIGELDKIKAKLPNYTNEYQVHVDIQRLTIRTGNFHFNYQPDILQIFLFLRQIAIVSISDDGKNLPKIYTASDIILQNSQPTNISSIVKINGEDVQSYLAKIAAGNQYIDPDARLNNLFWRANETASLGSFYIQTGYDGPSTNITFTNGTTKSYDNLAIANQDFTGIDSGAAFFQTFCTGAISGFNTTTAAATSSTPTSSAVTGTPRPKLTRRDNIASPHLLQKRQTIPNTYPTPIVEHSGGAVAGYFMNTPGFQDIAVLKIISFEPQGDDSGVEFQSVIEQFLGNATSANMKKLIVDLRENGGGATNLLLDTFMQLFPSMTPFSGQRYRAQEQFRLIGDSVSKIFTNESLSSAYDTYTNSDIGSDYRYWAYWHFVDANNNNWPSWDAFYGPHFYNDDNFTTTMRYNLSNSDRVSIVVPGFNFVTGSRPQPFSADNMVMFTDGLCGSSCASFHEEMKNIAGVKSVVVGGRPKVAPMQAIGGTKGGEVVPLNNFPTYATQLINATDAIGANSLHDTAIETLSEVTQVMVRAGDSSSRLQTQDQIRKGGDSETPLQYIYEAADCRIWLTSKMLFDPNEAWKSAWTAFSDMSTCVNGSTGDKSSISGGYKPFGPGPLHGNMNQTTPNGTVTSSTPTPSSTVLTVPTSGAIAWVPSSVLMILAMLPVLAML</sequence>
<feature type="domain" description="CPAF-like PDZ" evidence="4">
    <location>
        <begin position="150"/>
        <end position="266"/>
    </location>
</feature>
<dbReference type="Gene3D" id="3.90.226.10">
    <property type="entry name" value="2-enoyl-CoA Hydratase, Chain A, domain 1"/>
    <property type="match status" value="1"/>
</dbReference>
<evidence type="ECO:0000259" key="3">
    <source>
        <dbReference type="Pfam" id="PF03572"/>
    </source>
</evidence>
<dbReference type="GO" id="GO:0006508">
    <property type="term" value="P:proteolysis"/>
    <property type="evidence" value="ECO:0007669"/>
    <property type="project" value="InterPro"/>
</dbReference>
<evidence type="ECO:0000313" key="5">
    <source>
        <dbReference type="EMBL" id="OCL09070.1"/>
    </source>
</evidence>
<proteinExistence type="predicted"/>
<evidence type="ECO:0000256" key="2">
    <source>
        <dbReference type="SAM" id="SignalP"/>
    </source>
</evidence>
<feature type="compositionally biased region" description="Low complexity" evidence="1">
    <location>
        <begin position="722"/>
        <end position="737"/>
    </location>
</feature>
<dbReference type="InterPro" id="IPR029045">
    <property type="entry name" value="ClpP/crotonase-like_dom_sf"/>
</dbReference>
<dbReference type="OrthoDB" id="27214at2759"/>
<evidence type="ECO:0008006" key="7">
    <source>
        <dbReference type="Google" id="ProtNLM"/>
    </source>
</evidence>
<name>A0A8E2F1V6_9PEZI</name>
<keyword evidence="6" id="KW-1185">Reference proteome</keyword>
<feature type="chain" id="PRO_5034046823" description="Tail specific protease domain-containing protein" evidence="2">
    <location>
        <begin position="19"/>
        <end position="768"/>
    </location>
</feature>
<evidence type="ECO:0000259" key="4">
    <source>
        <dbReference type="Pfam" id="PF23658"/>
    </source>
</evidence>
<gene>
    <name evidence="5" type="ORF">AOQ84DRAFT_388421</name>
</gene>
<dbReference type="AlphaFoldDB" id="A0A8E2F1V6"/>
<dbReference type="Pfam" id="PF23658">
    <property type="entry name" value="PDZ_CPAF_rel"/>
    <property type="match status" value="1"/>
</dbReference>
<feature type="region of interest" description="Disordered" evidence="1">
    <location>
        <begin position="718"/>
        <end position="737"/>
    </location>
</feature>
<dbReference type="InterPro" id="IPR056186">
    <property type="entry name" value="PDZ_CPAF-rel"/>
</dbReference>
<evidence type="ECO:0000256" key="1">
    <source>
        <dbReference type="SAM" id="MobiDB-lite"/>
    </source>
</evidence>
<dbReference type="EMBL" id="KV749522">
    <property type="protein sequence ID" value="OCL09070.1"/>
    <property type="molecule type" value="Genomic_DNA"/>
</dbReference>
<dbReference type="SUPFAM" id="SSF52096">
    <property type="entry name" value="ClpP/crotonase"/>
    <property type="match status" value="1"/>
</dbReference>
<dbReference type="PANTHER" id="PTHR37049">
    <property type="entry name" value="PEPTIDASE S41 FAMILY PROTEIN"/>
    <property type="match status" value="1"/>
</dbReference>
<dbReference type="Proteomes" id="UP000250140">
    <property type="component" value="Unassembled WGS sequence"/>
</dbReference>
<protein>
    <recommendedName>
        <fullName evidence="7">Tail specific protease domain-containing protein</fullName>
    </recommendedName>
</protein>
<keyword evidence="2" id="KW-0732">Signal</keyword>
<dbReference type="PANTHER" id="PTHR37049:SF4">
    <property type="entry name" value="RHODANESE DOMAIN-CONTAINING PROTEIN"/>
    <property type="match status" value="1"/>
</dbReference>
<feature type="domain" description="Tail specific protease" evidence="3">
    <location>
        <begin position="357"/>
        <end position="494"/>
    </location>
</feature>
<dbReference type="GO" id="GO:0008236">
    <property type="term" value="F:serine-type peptidase activity"/>
    <property type="evidence" value="ECO:0007669"/>
    <property type="project" value="InterPro"/>
</dbReference>
<dbReference type="InterPro" id="IPR005151">
    <property type="entry name" value="Tail-specific_protease"/>
</dbReference>
<evidence type="ECO:0000313" key="6">
    <source>
        <dbReference type="Proteomes" id="UP000250140"/>
    </source>
</evidence>
<accession>A0A8E2F1V6</accession>